<feature type="region of interest" description="Disordered" evidence="6">
    <location>
        <begin position="1"/>
        <end position="32"/>
    </location>
</feature>
<organism evidence="8 9">
    <name type="scientific">Aegilops tauschii subsp. strangulata</name>
    <name type="common">Goatgrass</name>
    <dbReference type="NCBI Taxonomy" id="200361"/>
    <lineage>
        <taxon>Eukaryota</taxon>
        <taxon>Viridiplantae</taxon>
        <taxon>Streptophyta</taxon>
        <taxon>Embryophyta</taxon>
        <taxon>Tracheophyta</taxon>
        <taxon>Spermatophyta</taxon>
        <taxon>Magnoliopsida</taxon>
        <taxon>Liliopsida</taxon>
        <taxon>Poales</taxon>
        <taxon>Poaceae</taxon>
        <taxon>BOP clade</taxon>
        <taxon>Pooideae</taxon>
        <taxon>Triticodae</taxon>
        <taxon>Triticeae</taxon>
        <taxon>Triticinae</taxon>
        <taxon>Aegilops</taxon>
    </lineage>
</organism>
<dbReference type="InterPro" id="IPR044286">
    <property type="entry name" value="SINL_plant"/>
</dbReference>
<dbReference type="SUPFAM" id="SSF49599">
    <property type="entry name" value="TRAF domain-like"/>
    <property type="match status" value="1"/>
</dbReference>
<dbReference type="AlphaFoldDB" id="A0A453DQ97"/>
<proteinExistence type="predicted"/>
<evidence type="ECO:0000259" key="7">
    <source>
        <dbReference type="PROSITE" id="PS51081"/>
    </source>
</evidence>
<reference evidence="8" key="4">
    <citation type="submission" date="2019-03" db="UniProtKB">
        <authorList>
            <consortium name="EnsemblPlants"/>
        </authorList>
    </citation>
    <scope>IDENTIFICATION</scope>
</reference>
<keyword evidence="3" id="KW-0862">Zinc</keyword>
<dbReference type="PROSITE" id="PS51081">
    <property type="entry name" value="ZF_SIAH"/>
    <property type="match status" value="1"/>
</dbReference>
<reference evidence="8" key="5">
    <citation type="journal article" date="2021" name="G3 (Bethesda)">
        <title>Aegilops tauschii genome assembly Aet v5.0 features greater sequence contiguity and improved annotation.</title>
        <authorList>
            <person name="Wang L."/>
            <person name="Zhu T."/>
            <person name="Rodriguez J.C."/>
            <person name="Deal K.R."/>
            <person name="Dubcovsky J."/>
            <person name="McGuire P.E."/>
            <person name="Lux T."/>
            <person name="Spannagl M."/>
            <person name="Mayer K.F.X."/>
            <person name="Baldrich P."/>
            <person name="Meyers B.C."/>
            <person name="Huo N."/>
            <person name="Gu Y.Q."/>
            <person name="Zhou H."/>
            <person name="Devos K.M."/>
            <person name="Bennetzen J.L."/>
            <person name="Unver T."/>
            <person name="Budak H."/>
            <person name="Gulick P.J."/>
            <person name="Galiba G."/>
            <person name="Kalapos B."/>
            <person name="Nelson D.R."/>
            <person name="Li P."/>
            <person name="You F.M."/>
            <person name="Luo M.C."/>
            <person name="Dvorak J."/>
        </authorList>
    </citation>
    <scope>NUCLEOTIDE SEQUENCE [LARGE SCALE GENOMIC DNA]</scope>
    <source>
        <strain evidence="8">cv. AL8/78</strain>
    </source>
</reference>
<dbReference type="InterPro" id="IPR013083">
    <property type="entry name" value="Znf_RING/FYVE/PHD"/>
</dbReference>
<evidence type="ECO:0000313" key="9">
    <source>
        <dbReference type="Proteomes" id="UP000015105"/>
    </source>
</evidence>
<evidence type="ECO:0000256" key="4">
    <source>
        <dbReference type="ARBA" id="ARBA00024004"/>
    </source>
</evidence>
<reference evidence="9" key="2">
    <citation type="journal article" date="2017" name="Nat. Plants">
        <title>The Aegilops tauschii genome reveals multiple impacts of transposons.</title>
        <authorList>
            <person name="Zhao G."/>
            <person name="Zou C."/>
            <person name="Li K."/>
            <person name="Wang K."/>
            <person name="Li T."/>
            <person name="Gao L."/>
            <person name="Zhang X."/>
            <person name="Wang H."/>
            <person name="Yang Z."/>
            <person name="Liu X."/>
            <person name="Jiang W."/>
            <person name="Mao L."/>
            <person name="Kong X."/>
            <person name="Jiao Y."/>
            <person name="Jia J."/>
        </authorList>
    </citation>
    <scope>NUCLEOTIDE SEQUENCE [LARGE SCALE GENOMIC DNA]</scope>
    <source>
        <strain evidence="9">cv. AL8/78</strain>
    </source>
</reference>
<sequence length="318" mass="34378">PEMTMKEGESRGKRAGAEEVKSESKKGEVTMQDEGKAGDALVAAESMAPTQIDVRMDVTLLHCQGCFLPLKPPVFKCDAVGHVVCYYCRAGHRAVCSRANTHCGQLDKVVGAAKVPCPYKGFGCDRYVVFHEAADHQRVCQCAPCTCPESGCPFVGSRAMLVNHFAADHQRPAVTLRYGRSWSLSFSLSHAWHLLVGEEDCSVFLVSLRPLGPGTAVSLMCVRPDGEAETGPRFWCKLSIERRGGDKDYDLVLMTSPVISNALSTCAPALGQGMFLVVPQELLSGDTLTLSVRIDLIPPAAVAPKSTTPQARAPRRMQ</sequence>
<dbReference type="GO" id="GO:0008270">
    <property type="term" value="F:zinc ion binding"/>
    <property type="evidence" value="ECO:0007669"/>
    <property type="project" value="UniProtKB-KW"/>
</dbReference>
<dbReference type="Gene3D" id="3.30.40.10">
    <property type="entry name" value="Zinc/RING finger domain, C3HC4 (zinc finger)"/>
    <property type="match status" value="1"/>
</dbReference>
<evidence type="ECO:0000256" key="6">
    <source>
        <dbReference type="SAM" id="MobiDB-lite"/>
    </source>
</evidence>
<dbReference type="InterPro" id="IPR013010">
    <property type="entry name" value="Znf_SIAH"/>
</dbReference>
<keyword evidence="9" id="KW-1185">Reference proteome</keyword>
<evidence type="ECO:0000256" key="1">
    <source>
        <dbReference type="ARBA" id="ARBA00022723"/>
    </source>
</evidence>
<comment type="function">
    <text evidence="4">E3 ubiquitin-protein ligase that mediates ubiquitination and subsequent proteasomal degradation of target proteins. E3 ubiquitin ligases accept ubiquitin from an E2 ubiquitin-conjugating enzyme in the form of a thioester and then directly transfers the ubiquitin to targeted substrates. It probably triggers the ubiquitin-mediated degradation of different substrates.</text>
</comment>
<name>A0A453DQ97_AEGTS</name>
<feature type="domain" description="SIAH-type" evidence="7">
    <location>
        <begin position="112"/>
        <end position="170"/>
    </location>
</feature>
<dbReference type="Gramene" id="AET3Gv20037200.1">
    <property type="protein sequence ID" value="AET3Gv20037200.1"/>
    <property type="gene ID" value="AET3Gv20037200"/>
</dbReference>
<reference evidence="9" key="1">
    <citation type="journal article" date="2014" name="Science">
        <title>Ancient hybridizations among the ancestral genomes of bread wheat.</title>
        <authorList>
            <consortium name="International Wheat Genome Sequencing Consortium,"/>
            <person name="Marcussen T."/>
            <person name="Sandve S.R."/>
            <person name="Heier L."/>
            <person name="Spannagl M."/>
            <person name="Pfeifer M."/>
            <person name="Jakobsen K.S."/>
            <person name="Wulff B.B."/>
            <person name="Steuernagel B."/>
            <person name="Mayer K.F."/>
            <person name="Olsen O.A."/>
        </authorList>
    </citation>
    <scope>NUCLEOTIDE SEQUENCE [LARGE SCALE GENOMIC DNA]</scope>
    <source>
        <strain evidence="9">cv. AL8/78</strain>
    </source>
</reference>
<dbReference type="Proteomes" id="UP000015105">
    <property type="component" value="Chromosome 3D"/>
</dbReference>
<accession>A0A453DQ97</accession>
<dbReference type="UniPathway" id="UPA00143"/>
<dbReference type="EnsemblPlants" id="AET3Gv20037200.1">
    <property type="protein sequence ID" value="AET3Gv20037200.1"/>
    <property type="gene ID" value="AET3Gv20037200"/>
</dbReference>
<evidence type="ECO:0000256" key="3">
    <source>
        <dbReference type="ARBA" id="ARBA00022833"/>
    </source>
</evidence>
<evidence type="ECO:0000256" key="5">
    <source>
        <dbReference type="PROSITE-ProRule" id="PRU00455"/>
    </source>
</evidence>
<keyword evidence="1" id="KW-0479">Metal-binding</keyword>
<evidence type="ECO:0000256" key="2">
    <source>
        <dbReference type="ARBA" id="ARBA00022771"/>
    </source>
</evidence>
<dbReference type="Pfam" id="PF21361">
    <property type="entry name" value="Sina_ZnF"/>
    <property type="match status" value="1"/>
</dbReference>
<evidence type="ECO:0000313" key="8">
    <source>
        <dbReference type="EnsemblPlants" id="AET3Gv20037200.1"/>
    </source>
</evidence>
<keyword evidence="2 5" id="KW-0863">Zinc-finger</keyword>
<reference evidence="8" key="3">
    <citation type="journal article" date="2017" name="Nature">
        <title>Genome sequence of the progenitor of the wheat D genome Aegilops tauschii.</title>
        <authorList>
            <person name="Luo M.C."/>
            <person name="Gu Y.Q."/>
            <person name="Puiu D."/>
            <person name="Wang H."/>
            <person name="Twardziok S.O."/>
            <person name="Deal K.R."/>
            <person name="Huo N."/>
            <person name="Zhu T."/>
            <person name="Wang L."/>
            <person name="Wang Y."/>
            <person name="McGuire P.E."/>
            <person name="Liu S."/>
            <person name="Long H."/>
            <person name="Ramasamy R.K."/>
            <person name="Rodriguez J.C."/>
            <person name="Van S.L."/>
            <person name="Yuan L."/>
            <person name="Wang Z."/>
            <person name="Xia Z."/>
            <person name="Xiao L."/>
            <person name="Anderson O.D."/>
            <person name="Ouyang S."/>
            <person name="Liang Y."/>
            <person name="Zimin A.V."/>
            <person name="Pertea G."/>
            <person name="Qi P."/>
            <person name="Bennetzen J.L."/>
            <person name="Dai X."/>
            <person name="Dawson M.W."/>
            <person name="Muller H.G."/>
            <person name="Kugler K."/>
            <person name="Rivarola-Duarte L."/>
            <person name="Spannagl M."/>
            <person name="Mayer K.F.X."/>
            <person name="Lu F.H."/>
            <person name="Bevan M.W."/>
            <person name="Leroy P."/>
            <person name="Li P."/>
            <person name="You F.M."/>
            <person name="Sun Q."/>
            <person name="Liu Z."/>
            <person name="Lyons E."/>
            <person name="Wicker T."/>
            <person name="Salzberg S.L."/>
            <person name="Devos K.M."/>
            <person name="Dvorak J."/>
        </authorList>
    </citation>
    <scope>NUCLEOTIDE SEQUENCE [LARGE SCALE GENOMIC DNA]</scope>
    <source>
        <strain evidence="8">cv. AL8/78</strain>
    </source>
</reference>
<protein>
    <recommendedName>
        <fullName evidence="7">SIAH-type domain-containing protein</fullName>
    </recommendedName>
</protein>
<dbReference type="STRING" id="200361.A0A453DQ97"/>
<dbReference type="GO" id="GO:0016567">
    <property type="term" value="P:protein ubiquitination"/>
    <property type="evidence" value="ECO:0007669"/>
    <property type="project" value="UniProtKB-UniPathway"/>
</dbReference>
<dbReference type="PANTHER" id="PTHR46632">
    <property type="entry name" value="E3 UBIQUITIN-PROTEIN LIGASE SINA-LIKE 4"/>
    <property type="match status" value="1"/>
</dbReference>
<dbReference type="PANTHER" id="PTHR46632:SF9">
    <property type="entry name" value="RING-TYPE E3 UBIQUITIN TRANSFERASE"/>
    <property type="match status" value="1"/>
</dbReference>